<sequence>MAPSATLSAPSSVHLTKQEAADFLNVSLRTLDRLDIAKVKIRGRVLYRRDTLDAWSKSQESVDVAG</sequence>
<accession>A0A5K7X817</accession>
<dbReference type="RefSeq" id="WP_152098005.1">
    <property type="nucleotide sequence ID" value="NZ_AP021861.1"/>
</dbReference>
<evidence type="ECO:0000313" key="1">
    <source>
        <dbReference type="EMBL" id="BBO31947.1"/>
    </source>
</evidence>
<gene>
    <name evidence="1" type="ORF">PLANPX_1559</name>
</gene>
<evidence type="ECO:0008006" key="3">
    <source>
        <dbReference type="Google" id="ProtNLM"/>
    </source>
</evidence>
<dbReference type="SUPFAM" id="SSF46955">
    <property type="entry name" value="Putative DNA-binding domain"/>
    <property type="match status" value="1"/>
</dbReference>
<proteinExistence type="predicted"/>
<protein>
    <recommendedName>
        <fullName evidence="3">Helix-turn-helix domain-containing protein</fullName>
    </recommendedName>
</protein>
<name>A0A5K7X817_9BACT</name>
<dbReference type="KEGG" id="lpav:PLANPX_1559"/>
<organism evidence="1 2">
    <name type="scientific">Lacipirellula parvula</name>
    <dbReference type="NCBI Taxonomy" id="2650471"/>
    <lineage>
        <taxon>Bacteria</taxon>
        <taxon>Pseudomonadati</taxon>
        <taxon>Planctomycetota</taxon>
        <taxon>Planctomycetia</taxon>
        <taxon>Pirellulales</taxon>
        <taxon>Lacipirellulaceae</taxon>
        <taxon>Lacipirellula</taxon>
    </lineage>
</organism>
<dbReference type="InterPro" id="IPR009061">
    <property type="entry name" value="DNA-bd_dom_put_sf"/>
</dbReference>
<reference evidence="2" key="1">
    <citation type="submission" date="2019-10" db="EMBL/GenBank/DDBJ databases">
        <title>Lacipirellula parvula gen. nov., sp. nov., representing a lineage of planctomycetes widespread in freshwater anoxic habitats, and description of the family Lacipirellulaceae.</title>
        <authorList>
            <person name="Dedysh S.N."/>
            <person name="Kulichevskaya I.S."/>
            <person name="Beletsky A.V."/>
            <person name="Rakitin A.L."/>
            <person name="Mardanov A.V."/>
            <person name="Ivanova A.A."/>
            <person name="Saltykova V.X."/>
            <person name="Rijpstra W.I.C."/>
            <person name="Sinninghe Damste J.S."/>
            <person name="Ravin N.V."/>
        </authorList>
    </citation>
    <scope>NUCLEOTIDE SEQUENCE [LARGE SCALE GENOMIC DNA]</scope>
    <source>
        <strain evidence="2">PX69</strain>
    </source>
</reference>
<keyword evidence="2" id="KW-1185">Reference proteome</keyword>
<dbReference type="EMBL" id="AP021861">
    <property type="protein sequence ID" value="BBO31947.1"/>
    <property type="molecule type" value="Genomic_DNA"/>
</dbReference>
<dbReference type="Proteomes" id="UP000326837">
    <property type="component" value="Chromosome"/>
</dbReference>
<dbReference type="AlphaFoldDB" id="A0A5K7X817"/>
<evidence type="ECO:0000313" key="2">
    <source>
        <dbReference type="Proteomes" id="UP000326837"/>
    </source>
</evidence>